<dbReference type="EMBL" id="BONZ01000083">
    <property type="protein sequence ID" value="GIH19658.1"/>
    <property type="molecule type" value="Genomic_DNA"/>
</dbReference>
<comment type="caution">
    <text evidence="1">The sequence shown here is derived from an EMBL/GenBank/DDBJ whole genome shotgun (WGS) entry which is preliminary data.</text>
</comment>
<dbReference type="Proteomes" id="UP000642748">
    <property type="component" value="Unassembled WGS sequence"/>
</dbReference>
<name>A0A8J3R135_9ACTN</name>
<reference evidence="1" key="1">
    <citation type="submission" date="2021-01" db="EMBL/GenBank/DDBJ databases">
        <title>Whole genome shotgun sequence of Rugosimonospora africana NBRC 104875.</title>
        <authorList>
            <person name="Komaki H."/>
            <person name="Tamura T."/>
        </authorList>
    </citation>
    <scope>NUCLEOTIDE SEQUENCE</scope>
    <source>
        <strain evidence="1">NBRC 104875</strain>
    </source>
</reference>
<sequence length="129" mass="14838">MRISRASSAVANVVIVSDRDDGTWTLHRRDDGRGLADLVVTGGDFPWLNARVDPREGLAEVRPLFAEELRLLDGIDEDVESWERAYEAVRNVVTLRYPDGQEVPEFLLHIDDNEAWWRWSDEPFDEEDA</sequence>
<evidence type="ECO:0000313" key="2">
    <source>
        <dbReference type="Proteomes" id="UP000642748"/>
    </source>
</evidence>
<keyword evidence="2" id="KW-1185">Reference proteome</keyword>
<evidence type="ECO:0000313" key="1">
    <source>
        <dbReference type="EMBL" id="GIH19658.1"/>
    </source>
</evidence>
<proteinExistence type="predicted"/>
<dbReference type="AlphaFoldDB" id="A0A8J3R135"/>
<organism evidence="1 2">
    <name type="scientific">Rugosimonospora africana</name>
    <dbReference type="NCBI Taxonomy" id="556532"/>
    <lineage>
        <taxon>Bacteria</taxon>
        <taxon>Bacillati</taxon>
        <taxon>Actinomycetota</taxon>
        <taxon>Actinomycetes</taxon>
        <taxon>Micromonosporales</taxon>
        <taxon>Micromonosporaceae</taxon>
        <taxon>Rugosimonospora</taxon>
    </lineage>
</organism>
<protein>
    <submittedName>
        <fullName evidence="1">Uncharacterized protein</fullName>
    </submittedName>
</protein>
<gene>
    <name evidence="1" type="ORF">Raf01_78300</name>
</gene>
<accession>A0A8J3R135</accession>